<proteinExistence type="predicted"/>
<dbReference type="EMBL" id="CP113520">
    <property type="protein sequence ID" value="WAJ29870.1"/>
    <property type="molecule type" value="Genomic_DNA"/>
</dbReference>
<name>A0ACD4NT34_9HYPH</name>
<gene>
    <name evidence="1" type="ORF">OXU80_06525</name>
</gene>
<reference evidence="1" key="1">
    <citation type="submission" date="2022-11" db="EMBL/GenBank/DDBJ databases">
        <title>beta-Carotene-producing bacterium, Jeongeuplla avenae sp. nov., alleviates the salt stress of Arabidopsis seedlings.</title>
        <authorList>
            <person name="Jiang L."/>
            <person name="Lee J."/>
        </authorList>
    </citation>
    <scope>NUCLEOTIDE SEQUENCE</scope>
    <source>
        <strain evidence="1">DY_R2A_6</strain>
    </source>
</reference>
<protein>
    <submittedName>
        <fullName evidence="1">Uncharacterized protein</fullName>
    </submittedName>
</protein>
<accession>A0ACD4NT34</accession>
<evidence type="ECO:0000313" key="1">
    <source>
        <dbReference type="EMBL" id="WAJ29870.1"/>
    </source>
</evidence>
<dbReference type="Proteomes" id="UP001163223">
    <property type="component" value="Chromosome"/>
</dbReference>
<organism evidence="1 2">
    <name type="scientific">Antarcticirhabdus aurantiaca</name>
    <dbReference type="NCBI Taxonomy" id="2606717"/>
    <lineage>
        <taxon>Bacteria</taxon>
        <taxon>Pseudomonadati</taxon>
        <taxon>Pseudomonadota</taxon>
        <taxon>Alphaproteobacteria</taxon>
        <taxon>Hyphomicrobiales</taxon>
        <taxon>Aurantimonadaceae</taxon>
        <taxon>Antarcticirhabdus</taxon>
    </lineage>
</organism>
<evidence type="ECO:0000313" key="2">
    <source>
        <dbReference type="Proteomes" id="UP001163223"/>
    </source>
</evidence>
<keyword evidence="2" id="KW-1185">Reference proteome</keyword>
<sequence length="126" mass="13913">MSTTYYALFHAIAAACGDAVMPDVSDGLTREAHRLAYRGLDHGALRSACINSSILRRLPPTMRGLADTVPLIQAKRHIADYDPAHAFALEDVIDDIDRCERVIADFLAAPEADRRAFVAFVLFRAR</sequence>